<evidence type="ECO:0000256" key="4">
    <source>
        <dbReference type="ARBA" id="ARBA00022714"/>
    </source>
</evidence>
<feature type="binding site" evidence="12">
    <location>
        <position position="250"/>
    </location>
    <ligand>
        <name>[2Fe-2S] cluster</name>
        <dbReference type="ChEBI" id="CHEBI:190135"/>
    </ligand>
</feature>
<comment type="cofactor">
    <cofactor evidence="10">
        <name>[2Fe-2S] cluster</name>
        <dbReference type="ChEBI" id="CHEBI:190135"/>
    </cofactor>
</comment>
<dbReference type="InterPro" id="IPR017927">
    <property type="entry name" value="FAD-bd_FR_type"/>
</dbReference>
<feature type="domain" description="FAD-binding FR-type" evidence="13">
    <location>
        <begin position="18"/>
        <end position="120"/>
    </location>
</feature>
<dbReference type="PIRSF" id="PIRSF006816">
    <property type="entry name" value="Cyc3_hyd_g"/>
    <property type="match status" value="1"/>
</dbReference>
<keyword evidence="3 11" id="KW-0285">Flavoprotein</keyword>
<dbReference type="SUPFAM" id="SSF52343">
    <property type="entry name" value="Ferredoxin reductase-like, C-terminal NADP-linked domain"/>
    <property type="match status" value="1"/>
</dbReference>
<evidence type="ECO:0000256" key="11">
    <source>
        <dbReference type="PIRSR" id="PIRSR006816-1"/>
    </source>
</evidence>
<evidence type="ECO:0000256" key="10">
    <source>
        <dbReference type="ARBA" id="ARBA00034078"/>
    </source>
</evidence>
<feature type="binding site" evidence="12">
    <location>
        <position position="247"/>
    </location>
    <ligand>
        <name>[2Fe-2S] cluster</name>
        <dbReference type="ChEBI" id="CHEBI:190135"/>
    </ligand>
</feature>
<dbReference type="AlphaFoldDB" id="A0A4V3UZC4"/>
<protein>
    <submittedName>
        <fullName evidence="14">Dihydroorotate dehydrogenase electron transfer subunit</fullName>
    </submittedName>
</protein>
<feature type="binding site" evidence="12">
    <location>
        <position position="266"/>
    </location>
    <ligand>
        <name>[2Fe-2S] cluster</name>
        <dbReference type="ChEBI" id="CHEBI:190135"/>
    </ligand>
</feature>
<sequence>MQVNHLDVEAGASANGKVFEVEATVKSNVVVNGEYRKLVLAAPAKVLNCQPGQFFHLLCPVSAEHQPYLRRPMSIYGYYPEAGELHFLYKVAGEGTRAMAMLREGDTFNIMGPLGKGYVIGADWQNLLLVARGVGLATLAPLAQEARRLGRNLTAICSARSPDVLMSAELFRDMGAEVITVTDSEGTSGMDHIRAIIADRIAQNRVDALYTCGSNRMLTMLQGLGAEHGIPGQIALEQQMACGVGMCQCCVRSFRRGGKITHERVCREGPVFDLQEAMAW</sequence>
<dbReference type="EMBL" id="SSMD01000001">
    <property type="protein sequence ID" value="THD76285.1"/>
    <property type="molecule type" value="Genomic_DNA"/>
</dbReference>
<keyword evidence="7" id="KW-0249">Electron transport</keyword>
<dbReference type="InterPro" id="IPR012165">
    <property type="entry name" value="Cyt_c3_hydrogenase_gsu"/>
</dbReference>
<evidence type="ECO:0000256" key="7">
    <source>
        <dbReference type="ARBA" id="ARBA00022982"/>
    </source>
</evidence>
<evidence type="ECO:0000256" key="12">
    <source>
        <dbReference type="PIRSR" id="PIRSR006816-2"/>
    </source>
</evidence>
<dbReference type="GO" id="GO:0006221">
    <property type="term" value="P:pyrimidine nucleotide biosynthetic process"/>
    <property type="evidence" value="ECO:0007669"/>
    <property type="project" value="InterPro"/>
</dbReference>
<keyword evidence="8 12" id="KW-0408">Iron</keyword>
<dbReference type="Proteomes" id="UP000306113">
    <property type="component" value="Unassembled WGS sequence"/>
</dbReference>
<dbReference type="PROSITE" id="PS51384">
    <property type="entry name" value="FAD_FR"/>
    <property type="match status" value="1"/>
</dbReference>
<comment type="similarity">
    <text evidence="1">Belongs to the PyrK family.</text>
</comment>
<evidence type="ECO:0000256" key="6">
    <source>
        <dbReference type="ARBA" id="ARBA00022827"/>
    </source>
</evidence>
<dbReference type="InterPro" id="IPR039261">
    <property type="entry name" value="FNR_nucleotide-bd"/>
</dbReference>
<feature type="binding site" evidence="11">
    <location>
        <begin position="95"/>
        <end position="96"/>
    </location>
    <ligand>
        <name>FAD</name>
        <dbReference type="ChEBI" id="CHEBI:57692"/>
    </ligand>
</feature>
<evidence type="ECO:0000256" key="1">
    <source>
        <dbReference type="ARBA" id="ARBA00006422"/>
    </source>
</evidence>
<accession>A0A4V3UZC4</accession>
<comment type="cofactor">
    <cofactor evidence="12">
        <name>[2Fe-2S] cluster</name>
        <dbReference type="ChEBI" id="CHEBI:190135"/>
    </cofactor>
    <text evidence="12">Binds 1 [2Fe-2S] cluster per subunit.</text>
</comment>
<evidence type="ECO:0000256" key="9">
    <source>
        <dbReference type="ARBA" id="ARBA00023014"/>
    </source>
</evidence>
<keyword evidence="5 12" id="KW-0479">Metal-binding</keyword>
<comment type="cofactor">
    <cofactor evidence="11">
        <name>FAD</name>
        <dbReference type="ChEBI" id="CHEBI:57692"/>
    </cofactor>
    <text evidence="11">Binds 1 FAD per subunit.</text>
</comment>
<keyword evidence="4 12" id="KW-0001">2Fe-2S</keyword>
<keyword evidence="15" id="KW-1185">Reference proteome</keyword>
<dbReference type="RefSeq" id="WP_136337230.1">
    <property type="nucleotide sequence ID" value="NZ_SSMD01000001.1"/>
</dbReference>
<organism evidence="14 15">
    <name type="scientific">Thalassobius vesicularis</name>
    <dbReference type="NCBI Taxonomy" id="1294297"/>
    <lineage>
        <taxon>Bacteria</taxon>
        <taxon>Pseudomonadati</taxon>
        <taxon>Pseudomonadota</taxon>
        <taxon>Alphaproteobacteria</taxon>
        <taxon>Rhodobacterales</taxon>
        <taxon>Roseobacteraceae</taxon>
        <taxon>Thalassovita</taxon>
    </lineage>
</organism>
<dbReference type="GO" id="GO:0051537">
    <property type="term" value="F:2 iron, 2 sulfur cluster binding"/>
    <property type="evidence" value="ECO:0007669"/>
    <property type="project" value="UniProtKB-KW"/>
</dbReference>
<dbReference type="GO" id="GO:0046872">
    <property type="term" value="F:metal ion binding"/>
    <property type="evidence" value="ECO:0007669"/>
    <property type="project" value="UniProtKB-KW"/>
</dbReference>
<keyword evidence="9 12" id="KW-0411">Iron-sulfur</keyword>
<dbReference type="OrthoDB" id="9806195at2"/>
<keyword evidence="2" id="KW-0813">Transport</keyword>
<gene>
    <name evidence="14" type="ORF">E7681_00120</name>
</gene>
<dbReference type="CDD" id="cd06218">
    <property type="entry name" value="DHOD_e_trans"/>
    <property type="match status" value="1"/>
</dbReference>
<keyword evidence="6 11" id="KW-0274">FAD</keyword>
<dbReference type="Gene3D" id="2.10.240.10">
    <property type="entry name" value="Dihydroorotate dehydrogenase, electron transfer subunit"/>
    <property type="match status" value="1"/>
</dbReference>
<evidence type="ECO:0000313" key="15">
    <source>
        <dbReference type="Proteomes" id="UP000306113"/>
    </source>
</evidence>
<dbReference type="SUPFAM" id="SSF63380">
    <property type="entry name" value="Riboflavin synthase domain-like"/>
    <property type="match status" value="1"/>
</dbReference>
<evidence type="ECO:0000256" key="2">
    <source>
        <dbReference type="ARBA" id="ARBA00022448"/>
    </source>
</evidence>
<feature type="binding site" evidence="11">
    <location>
        <begin position="71"/>
        <end position="74"/>
    </location>
    <ligand>
        <name>FAD</name>
        <dbReference type="ChEBI" id="CHEBI:57692"/>
    </ligand>
</feature>
<reference evidence="14 15" key="1">
    <citation type="submission" date="2019-04" db="EMBL/GenBank/DDBJ databases">
        <title>Draft genome sequence of Youngimonas vesicularis.</title>
        <authorList>
            <person name="Hameed A."/>
        </authorList>
    </citation>
    <scope>NUCLEOTIDE SEQUENCE [LARGE SCALE GENOMIC DNA]</scope>
    <source>
        <strain evidence="14 15">CC-AMW-E</strain>
    </source>
</reference>
<dbReference type="InterPro" id="IPR019480">
    <property type="entry name" value="Dihydroorotate_DH_Fe-S-bd"/>
</dbReference>
<dbReference type="GO" id="GO:0050660">
    <property type="term" value="F:flavin adenine dinucleotide binding"/>
    <property type="evidence" value="ECO:0007669"/>
    <property type="project" value="InterPro"/>
</dbReference>
<feature type="binding site" evidence="12">
    <location>
        <position position="242"/>
    </location>
    <ligand>
        <name>[2Fe-2S] cluster</name>
        <dbReference type="ChEBI" id="CHEBI:190135"/>
    </ligand>
</feature>
<dbReference type="Gene3D" id="3.40.50.80">
    <property type="entry name" value="Nucleotide-binding domain of ferredoxin-NADP reductase (FNR) module"/>
    <property type="match status" value="1"/>
</dbReference>
<dbReference type="InterPro" id="IPR037117">
    <property type="entry name" value="Dihydroorotate_DH_ele_sf"/>
</dbReference>
<dbReference type="Pfam" id="PF10418">
    <property type="entry name" value="DHODB_Fe-S_bind"/>
    <property type="match status" value="1"/>
</dbReference>
<evidence type="ECO:0000256" key="8">
    <source>
        <dbReference type="ARBA" id="ARBA00023004"/>
    </source>
</evidence>
<evidence type="ECO:0000256" key="5">
    <source>
        <dbReference type="ARBA" id="ARBA00022723"/>
    </source>
</evidence>
<comment type="caution">
    <text evidence="14">The sequence shown here is derived from an EMBL/GenBank/DDBJ whole genome shotgun (WGS) entry which is preliminary data.</text>
</comment>
<dbReference type="InterPro" id="IPR050353">
    <property type="entry name" value="PyrK_electron_transfer"/>
</dbReference>
<dbReference type="PANTHER" id="PTHR43513:SF3">
    <property type="entry name" value="DIHYDROOROTATE DEHYDROGENASE B (NAD(+)), ELECTRON TRANSFER SUBUNIT-RELATED"/>
    <property type="match status" value="1"/>
</dbReference>
<dbReference type="InterPro" id="IPR017938">
    <property type="entry name" value="Riboflavin_synthase-like_b-brl"/>
</dbReference>
<evidence type="ECO:0000256" key="3">
    <source>
        <dbReference type="ARBA" id="ARBA00022630"/>
    </source>
</evidence>
<dbReference type="Gene3D" id="2.40.30.10">
    <property type="entry name" value="Translation factors"/>
    <property type="match status" value="1"/>
</dbReference>
<dbReference type="GO" id="GO:0016491">
    <property type="term" value="F:oxidoreductase activity"/>
    <property type="evidence" value="ECO:0007669"/>
    <property type="project" value="InterPro"/>
</dbReference>
<dbReference type="PANTHER" id="PTHR43513">
    <property type="entry name" value="DIHYDROOROTATE DEHYDROGENASE B (NAD(+)), ELECTRON TRANSFER SUBUNIT"/>
    <property type="match status" value="1"/>
</dbReference>
<name>A0A4V3UZC4_9RHOB</name>
<evidence type="ECO:0000259" key="13">
    <source>
        <dbReference type="PROSITE" id="PS51384"/>
    </source>
</evidence>
<evidence type="ECO:0000313" key="14">
    <source>
        <dbReference type="EMBL" id="THD76285.1"/>
    </source>
</evidence>
<proteinExistence type="inferred from homology"/>